<evidence type="ECO:0000256" key="7">
    <source>
        <dbReference type="ARBA" id="ARBA00022755"/>
    </source>
</evidence>
<evidence type="ECO:0000256" key="6">
    <source>
        <dbReference type="ARBA" id="ARBA00017058"/>
    </source>
</evidence>
<dbReference type="AlphaFoldDB" id="A0A832V9D6"/>
<dbReference type="PANTHER" id="PTHR43172">
    <property type="entry name" value="ADENYLOSUCCINATE LYASE"/>
    <property type="match status" value="1"/>
</dbReference>
<keyword evidence="18" id="KW-1185">Reference proteome</keyword>
<comment type="catalytic activity">
    <reaction evidence="12">
        <text>N(6)-(1,2-dicarboxyethyl)-AMP = fumarate + AMP</text>
        <dbReference type="Rhea" id="RHEA:16853"/>
        <dbReference type="ChEBI" id="CHEBI:29806"/>
        <dbReference type="ChEBI" id="CHEBI:57567"/>
        <dbReference type="ChEBI" id="CHEBI:456215"/>
        <dbReference type="EC" id="4.3.2.2"/>
    </reaction>
    <physiologicalReaction direction="left-to-right" evidence="12">
        <dbReference type="Rhea" id="RHEA:16854"/>
    </physiologicalReaction>
</comment>
<evidence type="ECO:0000256" key="15">
    <source>
        <dbReference type="SAM" id="MobiDB-lite"/>
    </source>
</evidence>
<dbReference type="GO" id="GO:0005829">
    <property type="term" value="C:cytosol"/>
    <property type="evidence" value="ECO:0007669"/>
    <property type="project" value="TreeGrafter"/>
</dbReference>
<dbReference type="NCBIfam" id="TIGR00928">
    <property type="entry name" value="purB"/>
    <property type="match status" value="1"/>
</dbReference>
<dbReference type="EMBL" id="DVAB01000007">
    <property type="protein sequence ID" value="HIK00016.1"/>
    <property type="molecule type" value="Genomic_DNA"/>
</dbReference>
<evidence type="ECO:0000256" key="11">
    <source>
        <dbReference type="ARBA" id="ARBA00030717"/>
    </source>
</evidence>
<dbReference type="UniPathway" id="UPA00074">
    <property type="reaction ID" value="UER00132"/>
</dbReference>
<evidence type="ECO:0000313" key="17">
    <source>
        <dbReference type="EMBL" id="HIK00016.1"/>
    </source>
</evidence>
<dbReference type="InterPro" id="IPR024083">
    <property type="entry name" value="Fumarase/histidase_N"/>
</dbReference>
<name>A0A832V9D6_9ARCH</name>
<keyword evidence="7 14" id="KW-0658">Purine biosynthesis</keyword>
<protein>
    <recommendedName>
        <fullName evidence="6 13">Adenylosuccinate lyase</fullName>
        <shortName evidence="14">ASL</shortName>
        <ecNumber evidence="5 13">4.3.2.2</ecNumber>
    </recommendedName>
    <alternativeName>
        <fullName evidence="11 14">Adenylosuccinase</fullName>
    </alternativeName>
</protein>
<feature type="region of interest" description="Disordered" evidence="15">
    <location>
        <begin position="262"/>
        <end position="284"/>
    </location>
</feature>
<evidence type="ECO:0000256" key="1">
    <source>
        <dbReference type="ARBA" id="ARBA00004706"/>
    </source>
</evidence>
<evidence type="ECO:0000256" key="13">
    <source>
        <dbReference type="NCBIfam" id="TIGR00928"/>
    </source>
</evidence>
<dbReference type="EC" id="4.3.2.2" evidence="5 13"/>
<dbReference type="PRINTS" id="PR00149">
    <property type="entry name" value="FUMRATELYASE"/>
</dbReference>
<dbReference type="InterPro" id="IPR022761">
    <property type="entry name" value="Fumarate_lyase_N"/>
</dbReference>
<evidence type="ECO:0000256" key="10">
    <source>
        <dbReference type="ARBA" id="ARBA00025012"/>
    </source>
</evidence>
<proteinExistence type="inferred from homology"/>
<dbReference type="InterPro" id="IPR004769">
    <property type="entry name" value="Pur_lyase"/>
</dbReference>
<dbReference type="GO" id="GO:0044208">
    <property type="term" value="P:'de novo' AMP biosynthetic process"/>
    <property type="evidence" value="ECO:0007669"/>
    <property type="project" value="UniProtKB-UniPathway"/>
</dbReference>
<dbReference type="InterPro" id="IPR008948">
    <property type="entry name" value="L-Aspartase-like"/>
</dbReference>
<dbReference type="Gene3D" id="1.10.275.10">
    <property type="entry name" value="Fumarase/aspartase (N-terminal domain)"/>
    <property type="match status" value="1"/>
</dbReference>
<dbReference type="InterPro" id="IPR020557">
    <property type="entry name" value="Fumarate_lyase_CS"/>
</dbReference>
<dbReference type="SMART" id="SM00998">
    <property type="entry name" value="ADSL_C"/>
    <property type="match status" value="1"/>
</dbReference>
<dbReference type="Pfam" id="PF10397">
    <property type="entry name" value="ADSL_C"/>
    <property type="match status" value="1"/>
</dbReference>
<evidence type="ECO:0000256" key="12">
    <source>
        <dbReference type="ARBA" id="ARBA00049115"/>
    </source>
</evidence>
<dbReference type="Pfam" id="PF00206">
    <property type="entry name" value="Lyase_1"/>
    <property type="match status" value="1"/>
</dbReference>
<comment type="function">
    <text evidence="10">Catalyzes two reactions in de novo purine nucleotide biosynthesis. Catalyzes the breakdown of 5-aminoimidazole- (N-succinylocarboxamide) ribotide (SAICAR or 2-[5-amino-1-(5-phospho-beta-D-ribosyl)imidazole-4-carboxamido]succinate) to 5-aminoimidazole-4-carboxamide ribotide (AICAR or 5-amino-1-(5-phospho-beta-D-ribosyl)imidazole-4-carboxamide) and fumarate, and of adenylosuccinate (ADS or N(6)-(1,2-dicarboxyethyl)-AMP) to adenosine monophosphate (AMP) and fumarate.</text>
</comment>
<dbReference type="UniPathway" id="UPA00075">
    <property type="reaction ID" value="UER00336"/>
</dbReference>
<reference evidence="17 18" key="1">
    <citation type="journal article" name="Nat. Commun.">
        <title>Undinarchaeota illuminate DPANN phylogeny and the impact of gene transfer on archaeal evolution.</title>
        <authorList>
            <person name="Dombrowski N."/>
            <person name="Williams T.A."/>
            <person name="Sun J."/>
            <person name="Woodcroft B.J."/>
            <person name="Lee J.H."/>
            <person name="Minh B.Q."/>
            <person name="Rinke C."/>
            <person name="Spang A."/>
        </authorList>
    </citation>
    <scope>NUCLEOTIDE SEQUENCE [LARGE SCALE GENOMIC DNA]</scope>
    <source>
        <strain evidence="17">MAG_bin1129</strain>
    </source>
</reference>
<dbReference type="GO" id="GO:0006189">
    <property type="term" value="P:'de novo' IMP biosynthetic process"/>
    <property type="evidence" value="ECO:0007669"/>
    <property type="project" value="UniProtKB-UniPathway"/>
</dbReference>
<dbReference type="PRINTS" id="PR00145">
    <property type="entry name" value="ARGSUCLYASE"/>
</dbReference>
<dbReference type="FunFam" id="1.10.275.10:FF:000012">
    <property type="entry name" value="Adenylosuccinate lyase"/>
    <property type="match status" value="1"/>
</dbReference>
<comment type="catalytic activity">
    <reaction evidence="9">
        <text>(2S)-2-[5-amino-1-(5-phospho-beta-D-ribosyl)imidazole-4-carboxamido]succinate = 5-amino-1-(5-phospho-beta-D-ribosyl)imidazole-4-carboxamide + fumarate</text>
        <dbReference type="Rhea" id="RHEA:23920"/>
        <dbReference type="ChEBI" id="CHEBI:29806"/>
        <dbReference type="ChEBI" id="CHEBI:58443"/>
        <dbReference type="ChEBI" id="CHEBI:58475"/>
        <dbReference type="EC" id="4.3.2.2"/>
    </reaction>
    <physiologicalReaction direction="left-to-right" evidence="9">
        <dbReference type="Rhea" id="RHEA:23921"/>
    </physiologicalReaction>
</comment>
<dbReference type="Gene3D" id="1.20.200.10">
    <property type="entry name" value="Fumarase/aspartase (Central domain)"/>
    <property type="match status" value="1"/>
</dbReference>
<dbReference type="SUPFAM" id="SSF48557">
    <property type="entry name" value="L-aspartase-like"/>
    <property type="match status" value="1"/>
</dbReference>
<comment type="pathway">
    <text evidence="1 14">Purine metabolism; IMP biosynthesis via de novo pathway; 5-amino-1-(5-phospho-D-ribosyl)imidazole-4-carboxamide from 5-amino-1-(5-phospho-D-ribosyl)imidazole-4-carboxylate: step 2/2.</text>
</comment>
<dbReference type="Gene3D" id="1.10.40.30">
    <property type="entry name" value="Fumarase/aspartase (C-terminal domain)"/>
    <property type="match status" value="1"/>
</dbReference>
<dbReference type="CDD" id="cd01360">
    <property type="entry name" value="Adenylsuccinate_lyase_1"/>
    <property type="match status" value="1"/>
</dbReference>
<dbReference type="PROSITE" id="PS00163">
    <property type="entry name" value="FUMARATE_LYASES"/>
    <property type="match status" value="1"/>
</dbReference>
<dbReference type="GO" id="GO:0070626">
    <property type="term" value="F:(S)-2-(5-amino-1-(5-phospho-D-ribosyl)imidazole-4-carboxamido) succinate lyase (fumarate-forming) activity"/>
    <property type="evidence" value="ECO:0007669"/>
    <property type="project" value="TreeGrafter"/>
</dbReference>
<sequence>MAVHPIDYRYYTEEMRALFEEDNILQKKLDVEAALAKVHAKLGNIPKKAAVEIAKKANVKYVTMKRVNEIDEEIRHDLMAIVKALSEKCGEAGKYVHYGATSYDIVDTAYAMLLRDAILLVRKDLEKFKKILLEKAGKYKRLVMIGRTHGQHAVPITFGLKFAVWAAEVQRHLDRLDDVLPIVAVGKMTGAVGTGAALGKNAIKIQEMVMQELNLGVPLATTQTLQRDRHAQAIFTLALVAQTLYKIAAEVRNLQRTELQEAEEPFKEKQVGSSTMPHKRNPHRSERICGLARNIKANAIVALDNIPLEHERDLTNSSSDRLMFAESFILTHYILTEAIDVISGLRVYEKNIRKNLGLTKGRIMAEAVMVKLVEKGLGRQEAHELVRVCAMESFEKDIELSVVLINNREIRKCLSIKDIQDTLNPDNHIGVAVEIVDNVIKKLGK</sequence>
<accession>A0A832V9D6</accession>
<keyword evidence="8 14" id="KW-0456">Lyase</keyword>
<organism evidence="17 18">
    <name type="scientific">Candidatus Naiadarchaeum limnaeum</name>
    <dbReference type="NCBI Taxonomy" id="2756139"/>
    <lineage>
        <taxon>Archaea</taxon>
        <taxon>Candidatus Undinarchaeota</taxon>
        <taxon>Candidatus Undinarchaeia</taxon>
        <taxon>Candidatus Naiadarchaeales</taxon>
        <taxon>Candidatus Naiadarchaeaceae</taxon>
        <taxon>Candidatus Naiadarchaeum</taxon>
    </lineage>
</organism>
<comment type="caution">
    <text evidence="17">The sequence shown here is derived from an EMBL/GenBank/DDBJ whole genome shotgun (WGS) entry which is preliminary data.</text>
</comment>
<evidence type="ECO:0000256" key="8">
    <source>
        <dbReference type="ARBA" id="ARBA00023239"/>
    </source>
</evidence>
<dbReference type="InterPro" id="IPR000362">
    <property type="entry name" value="Fumarate_lyase_fam"/>
</dbReference>
<evidence type="ECO:0000256" key="3">
    <source>
        <dbReference type="ARBA" id="ARBA00008273"/>
    </source>
</evidence>
<dbReference type="GO" id="GO:0004018">
    <property type="term" value="F:N6-(1,2-dicarboxyethyl)AMP AMP-lyase (fumarate-forming) activity"/>
    <property type="evidence" value="ECO:0007669"/>
    <property type="project" value="UniProtKB-UniRule"/>
</dbReference>
<dbReference type="FunFam" id="1.20.200.10:FF:000008">
    <property type="entry name" value="Adenylosuccinate lyase"/>
    <property type="match status" value="1"/>
</dbReference>
<evidence type="ECO:0000313" key="18">
    <source>
        <dbReference type="Proteomes" id="UP000646946"/>
    </source>
</evidence>
<gene>
    <name evidence="17" type="ORF">H1016_00565</name>
</gene>
<evidence type="ECO:0000256" key="14">
    <source>
        <dbReference type="RuleBase" id="RU361172"/>
    </source>
</evidence>
<dbReference type="PANTHER" id="PTHR43172:SF1">
    <property type="entry name" value="ADENYLOSUCCINATE LYASE"/>
    <property type="match status" value="1"/>
</dbReference>
<comment type="pathway">
    <text evidence="2 14">Purine metabolism; AMP biosynthesis via de novo pathway; AMP from IMP: step 2/2.</text>
</comment>
<evidence type="ECO:0000256" key="4">
    <source>
        <dbReference type="ARBA" id="ARBA00011668"/>
    </source>
</evidence>
<feature type="domain" description="Adenylosuccinate lyase C-terminal" evidence="16">
    <location>
        <begin position="360"/>
        <end position="440"/>
    </location>
</feature>
<evidence type="ECO:0000256" key="2">
    <source>
        <dbReference type="ARBA" id="ARBA00004734"/>
    </source>
</evidence>
<evidence type="ECO:0000259" key="16">
    <source>
        <dbReference type="SMART" id="SM00998"/>
    </source>
</evidence>
<evidence type="ECO:0000256" key="5">
    <source>
        <dbReference type="ARBA" id="ARBA00012339"/>
    </source>
</evidence>
<comment type="subunit">
    <text evidence="4">Homotetramer. Residues from neighboring subunits contribute catalytic and substrate-binding residues to each active site.</text>
</comment>
<dbReference type="InterPro" id="IPR019468">
    <property type="entry name" value="AdenyloSucc_lyase_C"/>
</dbReference>
<dbReference type="Proteomes" id="UP000646946">
    <property type="component" value="Unassembled WGS sequence"/>
</dbReference>
<evidence type="ECO:0000256" key="9">
    <source>
        <dbReference type="ARBA" id="ARBA00024477"/>
    </source>
</evidence>
<comment type="similarity">
    <text evidence="3 14">Belongs to the lyase 1 family. Adenylosuccinate lyase subfamily.</text>
</comment>